<proteinExistence type="predicted"/>
<name>A0A8H4EUN4_GIGMA</name>
<gene>
    <name evidence="2" type="ORF">F8M41_014209</name>
</gene>
<evidence type="ECO:0000259" key="1">
    <source>
        <dbReference type="Pfam" id="PF12937"/>
    </source>
</evidence>
<evidence type="ECO:0000313" key="2">
    <source>
        <dbReference type="EMBL" id="KAF0556982.1"/>
    </source>
</evidence>
<reference evidence="2 3" key="1">
    <citation type="journal article" date="2019" name="Environ. Microbiol.">
        <title>At the nexus of three kingdoms: the genome of the mycorrhizal fungus Gigaspora margarita provides insights into plant, endobacterial and fungal interactions.</title>
        <authorList>
            <person name="Venice F."/>
            <person name="Ghignone S."/>
            <person name="Salvioli di Fossalunga A."/>
            <person name="Amselem J."/>
            <person name="Novero M."/>
            <person name="Xianan X."/>
            <person name="Sedzielewska Toro K."/>
            <person name="Morin E."/>
            <person name="Lipzen A."/>
            <person name="Grigoriev I.V."/>
            <person name="Henrissat B."/>
            <person name="Martin F.M."/>
            <person name="Bonfante P."/>
        </authorList>
    </citation>
    <scope>NUCLEOTIDE SEQUENCE [LARGE SCALE GENOMIC DNA]</scope>
    <source>
        <strain evidence="2 3">BEG34</strain>
    </source>
</reference>
<dbReference type="Gene3D" id="1.20.1280.50">
    <property type="match status" value="1"/>
</dbReference>
<accession>A0A8H4EUN4</accession>
<dbReference type="Proteomes" id="UP000439903">
    <property type="component" value="Unassembled WGS sequence"/>
</dbReference>
<protein>
    <submittedName>
        <fullName evidence="2">F-box domain-containing protein</fullName>
    </submittedName>
</protein>
<feature type="domain" description="F-box" evidence="1">
    <location>
        <begin position="3"/>
        <end position="43"/>
    </location>
</feature>
<dbReference type="Pfam" id="PF12937">
    <property type="entry name" value="F-box-like"/>
    <property type="match status" value="1"/>
</dbReference>
<dbReference type="OrthoDB" id="10257471at2759"/>
<dbReference type="EMBL" id="WTPW01000030">
    <property type="protein sequence ID" value="KAF0556982.1"/>
    <property type="molecule type" value="Genomic_DNA"/>
</dbReference>
<sequence>MILLPNECFFKIFDYLKTDYSLFSCLLVNRHWCRLIVPILWSEPTDCSVDKRLIRIYLLSLNVEEQTLLIPFNIILPNYSKPLFEYASYTKSVGFCLHDGVKNWLNDEGYIDNYKRNRNEPVNAVKCSLIAMFLRTSKKLKILEINGTICNKMISNYLYRNTTISYLNICTKTIEFKGMGNNGRSSL</sequence>
<dbReference type="SUPFAM" id="SSF81383">
    <property type="entry name" value="F-box domain"/>
    <property type="match status" value="1"/>
</dbReference>
<comment type="caution">
    <text evidence="2">The sequence shown here is derived from an EMBL/GenBank/DDBJ whole genome shotgun (WGS) entry which is preliminary data.</text>
</comment>
<keyword evidence="3" id="KW-1185">Reference proteome</keyword>
<dbReference type="InterPro" id="IPR001810">
    <property type="entry name" value="F-box_dom"/>
</dbReference>
<dbReference type="AlphaFoldDB" id="A0A8H4EUN4"/>
<evidence type="ECO:0000313" key="3">
    <source>
        <dbReference type="Proteomes" id="UP000439903"/>
    </source>
</evidence>
<dbReference type="InterPro" id="IPR036047">
    <property type="entry name" value="F-box-like_dom_sf"/>
</dbReference>
<organism evidence="2 3">
    <name type="scientific">Gigaspora margarita</name>
    <dbReference type="NCBI Taxonomy" id="4874"/>
    <lineage>
        <taxon>Eukaryota</taxon>
        <taxon>Fungi</taxon>
        <taxon>Fungi incertae sedis</taxon>
        <taxon>Mucoromycota</taxon>
        <taxon>Glomeromycotina</taxon>
        <taxon>Glomeromycetes</taxon>
        <taxon>Diversisporales</taxon>
        <taxon>Gigasporaceae</taxon>
        <taxon>Gigaspora</taxon>
    </lineage>
</organism>